<dbReference type="InterPro" id="IPR023635">
    <property type="entry name" value="Peptide_deformylase"/>
</dbReference>
<comment type="similarity">
    <text evidence="2">Belongs to the polypeptide deformylase family.</text>
</comment>
<dbReference type="InterPro" id="IPR036259">
    <property type="entry name" value="MFS_trans_sf"/>
</dbReference>
<dbReference type="PANTHER" id="PTHR10924:SF6">
    <property type="entry name" value="SOLUTE CARRIER FAMILY 49 MEMBER A3"/>
    <property type="match status" value="1"/>
</dbReference>
<keyword evidence="4 7" id="KW-0812">Transmembrane</keyword>
<feature type="transmembrane region" description="Helical" evidence="7">
    <location>
        <begin position="583"/>
        <end position="600"/>
    </location>
</feature>
<comment type="subcellular location">
    <subcellularLocation>
        <location evidence="1">Membrane</location>
        <topology evidence="1">Multi-pass membrane protein</topology>
    </subcellularLocation>
</comment>
<reference evidence="9 10" key="1">
    <citation type="submission" date="2024-10" db="EMBL/GenBank/DDBJ databases">
        <title>Updated reference genomes for cyclostephanoid diatoms.</title>
        <authorList>
            <person name="Roberts W.R."/>
            <person name="Alverson A.J."/>
        </authorList>
    </citation>
    <scope>NUCLEOTIDE SEQUENCE [LARGE SCALE GENOMIC DNA]</scope>
    <source>
        <strain evidence="9 10">AJA232-27</strain>
    </source>
</reference>
<feature type="transmembrane region" description="Helical" evidence="7">
    <location>
        <begin position="606"/>
        <end position="624"/>
    </location>
</feature>
<dbReference type="GO" id="GO:0042586">
    <property type="term" value="F:peptide deformylase activity"/>
    <property type="evidence" value="ECO:0007669"/>
    <property type="project" value="UniProtKB-EC"/>
</dbReference>
<dbReference type="SUPFAM" id="SSF56420">
    <property type="entry name" value="Peptide deformylase"/>
    <property type="match status" value="1"/>
</dbReference>
<feature type="transmembrane region" description="Helical" evidence="7">
    <location>
        <begin position="485"/>
        <end position="504"/>
    </location>
</feature>
<dbReference type="Gene3D" id="1.20.1250.20">
    <property type="entry name" value="MFS general substrate transporter like domains"/>
    <property type="match status" value="1"/>
</dbReference>
<keyword evidence="8" id="KW-0732">Signal</keyword>
<evidence type="ECO:0000256" key="6">
    <source>
        <dbReference type="ARBA" id="ARBA00023136"/>
    </source>
</evidence>
<feature type="transmembrane region" description="Helical" evidence="7">
    <location>
        <begin position="716"/>
        <end position="733"/>
    </location>
</feature>
<dbReference type="Gene3D" id="3.90.45.10">
    <property type="entry name" value="Peptide deformylase"/>
    <property type="match status" value="1"/>
</dbReference>
<dbReference type="InterPro" id="IPR036821">
    <property type="entry name" value="Peptide_deformylase_sf"/>
</dbReference>
<dbReference type="PANTHER" id="PTHR10924">
    <property type="entry name" value="MAJOR FACILITATOR SUPERFAMILY PROTEIN-RELATED"/>
    <property type="match status" value="1"/>
</dbReference>
<evidence type="ECO:0000313" key="9">
    <source>
        <dbReference type="EMBL" id="KAL3756247.1"/>
    </source>
</evidence>
<evidence type="ECO:0000256" key="3">
    <source>
        <dbReference type="ARBA" id="ARBA00012175"/>
    </source>
</evidence>
<dbReference type="Pfam" id="PF07690">
    <property type="entry name" value="MFS_1"/>
    <property type="match status" value="1"/>
</dbReference>
<dbReference type="Pfam" id="PF01327">
    <property type="entry name" value="Pep_deformylase"/>
    <property type="match status" value="1"/>
</dbReference>
<organism evidence="9 10">
    <name type="scientific">Discostella pseudostelligera</name>
    <dbReference type="NCBI Taxonomy" id="259834"/>
    <lineage>
        <taxon>Eukaryota</taxon>
        <taxon>Sar</taxon>
        <taxon>Stramenopiles</taxon>
        <taxon>Ochrophyta</taxon>
        <taxon>Bacillariophyta</taxon>
        <taxon>Coscinodiscophyceae</taxon>
        <taxon>Thalassiosirophycidae</taxon>
        <taxon>Stephanodiscales</taxon>
        <taxon>Stephanodiscaceae</taxon>
        <taxon>Discostella</taxon>
    </lineage>
</organism>
<dbReference type="AlphaFoldDB" id="A0ABD3M232"/>
<feature type="chain" id="PRO_5044874058" description="peptide deformylase" evidence="8">
    <location>
        <begin position="20"/>
        <end position="782"/>
    </location>
</feature>
<sequence length="782" mass="85846">MVLMYDLLLACAFNHPISTASDRVVDDEYRRKFISILLPTATLSFTPFQLQAAEIRLDAKQISHGIYDPKLRNYRSISLPNWQGTALSGPLSLSGAYAQLLDKSNPVLTMGKWPDPMLRHPSSRVSESVFQDENQREQLQLVATALKNTARNEGAVGLAAQQCGIDASLIYIDNVWDVGRTNIIPMIDILGEGHNDSRFFNRFIRNNQQEKGIFLVNPRIIQRSPESEMIVWTEQCLVLPPEFRATLLRDAEVTVEYESMDGVTKHLKLKGELARCVQHEMDHDRGVLIVDHVSLDELLTIDGNTLMAKIENSDGLHSRRMQRAYSREVSESSLQTSSSQGAAGIMTLGCLFRSGIPDLTWLDRFGLGLGINIANAESLVQSVSREVIDVLPDAVSDLVDPSTLTEASRTAGLEPYALLVLGTVLVGFAQPYFQCTPPMLSATWFASNERATATATALNFNQIGIAIAFLVGGHMAKNEVGIHDYFGLITLLCAAVTLGTLFQFQEKPPSPPSYSEIEKLMRGEKEPPFIESVKKLFATKGFSIPLAAFICSITITNIVGTFIDDVMEMGGVTEQLGIDMSGAGFEFAILLGGIIIGGYVDKTKQYKPVTMACLVATMFFVIPLGLTNHVLDNEPILLVLALLGLGLSCGPIQPINAELAVDVTYPCDETAVESIQQVGGNLVSALMVPVAEWAMNQDYEFFRTIRILDSDIRGDAILMFAVAAITLVYFNSFDAPLSRTMADGDNENMYMLPTAKVIDVSSSLVVQQDNERSMVKMGERSL</sequence>
<feature type="transmembrane region" description="Helical" evidence="7">
    <location>
        <begin position="636"/>
        <end position="655"/>
    </location>
</feature>
<feature type="signal peptide" evidence="8">
    <location>
        <begin position="1"/>
        <end position="19"/>
    </location>
</feature>
<feature type="transmembrane region" description="Helical" evidence="7">
    <location>
        <begin position="542"/>
        <end position="563"/>
    </location>
</feature>
<evidence type="ECO:0000313" key="10">
    <source>
        <dbReference type="Proteomes" id="UP001530293"/>
    </source>
</evidence>
<protein>
    <recommendedName>
        <fullName evidence="3">peptide deformylase</fullName>
        <ecNumber evidence="3">3.5.1.88</ecNumber>
    </recommendedName>
</protein>
<dbReference type="InterPro" id="IPR049680">
    <property type="entry name" value="FLVCR1-2_SLC49-like"/>
</dbReference>
<evidence type="ECO:0000256" key="2">
    <source>
        <dbReference type="ARBA" id="ARBA00010759"/>
    </source>
</evidence>
<dbReference type="Proteomes" id="UP001530293">
    <property type="component" value="Unassembled WGS sequence"/>
</dbReference>
<dbReference type="InterPro" id="IPR011701">
    <property type="entry name" value="MFS"/>
</dbReference>
<evidence type="ECO:0000256" key="5">
    <source>
        <dbReference type="ARBA" id="ARBA00022989"/>
    </source>
</evidence>
<dbReference type="SUPFAM" id="SSF103473">
    <property type="entry name" value="MFS general substrate transporter"/>
    <property type="match status" value="1"/>
</dbReference>
<evidence type="ECO:0000256" key="7">
    <source>
        <dbReference type="SAM" id="Phobius"/>
    </source>
</evidence>
<dbReference type="EC" id="3.5.1.88" evidence="3"/>
<comment type="caution">
    <text evidence="9">The sequence shown here is derived from an EMBL/GenBank/DDBJ whole genome shotgun (WGS) entry which is preliminary data.</text>
</comment>
<proteinExistence type="inferred from homology"/>
<dbReference type="EMBL" id="JALLBG020000312">
    <property type="protein sequence ID" value="KAL3756247.1"/>
    <property type="molecule type" value="Genomic_DNA"/>
</dbReference>
<dbReference type="GO" id="GO:0016020">
    <property type="term" value="C:membrane"/>
    <property type="evidence" value="ECO:0007669"/>
    <property type="project" value="UniProtKB-SubCell"/>
</dbReference>
<feature type="transmembrane region" description="Helical" evidence="7">
    <location>
        <begin position="453"/>
        <end position="473"/>
    </location>
</feature>
<keyword evidence="10" id="KW-1185">Reference proteome</keyword>
<dbReference type="HAMAP" id="MF_00163">
    <property type="entry name" value="Pep_deformylase"/>
    <property type="match status" value="1"/>
</dbReference>
<keyword evidence="5 7" id="KW-1133">Transmembrane helix</keyword>
<evidence type="ECO:0000256" key="1">
    <source>
        <dbReference type="ARBA" id="ARBA00004141"/>
    </source>
</evidence>
<accession>A0ABD3M232</accession>
<gene>
    <name evidence="9" type="ORF">ACHAWU_007198</name>
</gene>
<keyword evidence="6 7" id="KW-0472">Membrane</keyword>
<dbReference type="PRINTS" id="PR01576">
    <property type="entry name" value="PDEFORMYLASE"/>
</dbReference>
<name>A0ABD3M232_9STRA</name>
<evidence type="ECO:0000256" key="8">
    <source>
        <dbReference type="SAM" id="SignalP"/>
    </source>
</evidence>
<evidence type="ECO:0000256" key="4">
    <source>
        <dbReference type="ARBA" id="ARBA00022692"/>
    </source>
</evidence>